<keyword evidence="5" id="KW-0443">Lipid metabolism</keyword>
<keyword evidence="6" id="KW-0325">Glycoprotein</keyword>
<dbReference type="EMBL" id="CABPRJ010000087">
    <property type="protein sequence ID" value="VVC27321.1"/>
    <property type="molecule type" value="Genomic_DNA"/>
</dbReference>
<protein>
    <submittedName>
        <fullName evidence="8">Alpha/beta hydrolase fold-1,Alpha/Beta hydrolase fold</fullName>
    </submittedName>
</protein>
<comment type="similarity">
    <text evidence="1">Belongs to the AB hydrolase superfamily. Lipase family.</text>
</comment>
<evidence type="ECO:0000256" key="4">
    <source>
        <dbReference type="ARBA" id="ARBA00022963"/>
    </source>
</evidence>
<feature type="domain" description="AB hydrolase-1" evidence="7">
    <location>
        <begin position="283"/>
        <end position="417"/>
    </location>
</feature>
<dbReference type="PANTHER" id="PTHR11005">
    <property type="entry name" value="LYSOSOMAL ACID LIPASE-RELATED"/>
    <property type="match status" value="1"/>
</dbReference>
<keyword evidence="2" id="KW-0732">Signal</keyword>
<evidence type="ECO:0000256" key="3">
    <source>
        <dbReference type="ARBA" id="ARBA00022801"/>
    </source>
</evidence>
<gene>
    <name evidence="8" type="ORF">CINCED_3A017589</name>
</gene>
<evidence type="ECO:0000256" key="6">
    <source>
        <dbReference type="ARBA" id="ARBA00023180"/>
    </source>
</evidence>
<evidence type="ECO:0000259" key="7">
    <source>
        <dbReference type="Pfam" id="PF00561"/>
    </source>
</evidence>
<dbReference type="Gene3D" id="3.40.50.1820">
    <property type="entry name" value="alpha/beta hydrolase"/>
    <property type="match status" value="2"/>
</dbReference>
<dbReference type="InterPro" id="IPR000073">
    <property type="entry name" value="AB_hydrolase_1"/>
</dbReference>
<accession>A0A5E4M736</accession>
<dbReference type="InterPro" id="IPR029058">
    <property type="entry name" value="AB_hydrolase_fold"/>
</dbReference>
<organism evidence="8 9">
    <name type="scientific">Cinara cedri</name>
    <dbReference type="NCBI Taxonomy" id="506608"/>
    <lineage>
        <taxon>Eukaryota</taxon>
        <taxon>Metazoa</taxon>
        <taxon>Ecdysozoa</taxon>
        <taxon>Arthropoda</taxon>
        <taxon>Hexapoda</taxon>
        <taxon>Insecta</taxon>
        <taxon>Pterygota</taxon>
        <taxon>Neoptera</taxon>
        <taxon>Paraneoptera</taxon>
        <taxon>Hemiptera</taxon>
        <taxon>Sternorrhyncha</taxon>
        <taxon>Aphidomorpha</taxon>
        <taxon>Aphidoidea</taxon>
        <taxon>Aphididae</taxon>
        <taxon>Lachninae</taxon>
        <taxon>Cinara</taxon>
    </lineage>
</organism>
<evidence type="ECO:0000313" key="8">
    <source>
        <dbReference type="EMBL" id="VVC27321.1"/>
    </source>
</evidence>
<evidence type="ECO:0000256" key="2">
    <source>
        <dbReference type="ARBA" id="ARBA00022729"/>
    </source>
</evidence>
<name>A0A5E4M736_9HEMI</name>
<dbReference type="SUPFAM" id="SSF53474">
    <property type="entry name" value="alpha/beta-Hydrolases"/>
    <property type="match status" value="2"/>
</dbReference>
<evidence type="ECO:0000313" key="9">
    <source>
        <dbReference type="Proteomes" id="UP000325440"/>
    </source>
</evidence>
<keyword evidence="3 8" id="KW-0378">Hydrolase</keyword>
<evidence type="ECO:0000256" key="1">
    <source>
        <dbReference type="ARBA" id="ARBA00010701"/>
    </source>
</evidence>
<dbReference type="Proteomes" id="UP000325440">
    <property type="component" value="Unassembled WGS sequence"/>
</dbReference>
<dbReference type="OrthoDB" id="9974421at2759"/>
<keyword evidence="4" id="KW-0442">Lipid degradation</keyword>
<dbReference type="GO" id="GO:0016787">
    <property type="term" value="F:hydrolase activity"/>
    <property type="evidence" value="ECO:0007669"/>
    <property type="project" value="UniProtKB-KW"/>
</dbReference>
<dbReference type="AlphaFoldDB" id="A0A5E4M736"/>
<dbReference type="GO" id="GO:0016042">
    <property type="term" value="P:lipid catabolic process"/>
    <property type="evidence" value="ECO:0007669"/>
    <property type="project" value="UniProtKB-KW"/>
</dbReference>
<reference evidence="8 9" key="1">
    <citation type="submission" date="2019-08" db="EMBL/GenBank/DDBJ databases">
        <authorList>
            <person name="Alioto T."/>
            <person name="Alioto T."/>
            <person name="Gomez Garrido J."/>
        </authorList>
    </citation>
    <scope>NUCLEOTIDE SEQUENCE [LARGE SCALE GENOMIC DNA]</scope>
</reference>
<sequence length="607" mass="69299">MGMYDFPAVVDFVLNKTGRAKLDVVGFSLGATISLIGLSERPAYNAKIDKLVLMAPAARMTAYGYPLIAFSRSSILFKYTMKEQSFFPVFQDPDGTLRFLRWLCTYRIYYPVCSLYINLAQGILGNHNKDTVISAMADFPQPMSKKLLLHLLQSLSSKKFCKFDYGMKVNMQYYNMKTPPEYNLSKVTAPTFILHSKNDKLCAPKDVKWLVDKLPNVKDIYYIDKIKFGHLSFVMHPNIELLWEKIKASGYPLKMYEYKSEDNYFLGMERIPYSKYGNRTIGKPVILLSGMFATSIVYVSHEKSLGYVLSDAGFDVWLFNYRVTGMSKKIKDPRTGEIPKLSSINWDYCFHEFGVYDLPAAIDLVISVTGHSKVDVGGVSLGGTIPLITLAERPEYNKKIRNLILMAPATRITSAYKGIQYYFIRKAVQRFLKTNIKTRYISLNKDPDNIPTGQLCKIKIFGFICVYSLNILQGFNNPLHIEPVIDVFTTYPQPTSMKTIKHYFQLLLSGRFTNYDYGAIGNMVHYNSINPPEYNITNITAPAIIMYSKMDNLVPPSDIKWLLDNLPNVKDTLYIDNIPFSHQSFVMDKNSHLIIGPYIVKQLSKNT</sequence>
<proteinExistence type="inferred from homology"/>
<evidence type="ECO:0000256" key="5">
    <source>
        <dbReference type="ARBA" id="ARBA00023098"/>
    </source>
</evidence>
<keyword evidence="9" id="KW-1185">Reference proteome</keyword>
<dbReference type="FunFam" id="3.40.50.1820:FF:000057">
    <property type="entry name" value="Lipase"/>
    <property type="match status" value="1"/>
</dbReference>
<dbReference type="Pfam" id="PF00561">
    <property type="entry name" value="Abhydrolase_1"/>
    <property type="match status" value="2"/>
</dbReference>
<feature type="domain" description="AB hydrolase-1" evidence="7">
    <location>
        <begin position="3"/>
        <end position="236"/>
    </location>
</feature>